<dbReference type="Gene3D" id="3.30.230.10">
    <property type="match status" value="1"/>
</dbReference>
<comment type="caution">
    <text evidence="5">The sequence shown here is derived from an EMBL/GenBank/DDBJ whole genome shotgun (WGS) entry which is preliminary data.</text>
</comment>
<dbReference type="InterPro" id="IPR001208">
    <property type="entry name" value="MCM_dom"/>
</dbReference>
<reference evidence="5 6" key="1">
    <citation type="journal article" date="2016" name="Front. Microbiol.">
        <title>Comparative Genomic Analysis Reveals a Diverse Repertoire of Genes Involved in Prokaryote-Eukaryote Interactions within the Pseudovibrio Genus.</title>
        <authorList>
            <person name="Romano S."/>
            <person name="Fernandez-Guerra A."/>
            <person name="Reen F.J."/>
            <person name="Glockner F.O."/>
            <person name="Crowley S.P."/>
            <person name="O'Sullivan O."/>
            <person name="Cotter P.D."/>
            <person name="Adams C."/>
            <person name="Dobson A.D."/>
            <person name="O'Gara F."/>
        </authorList>
    </citation>
    <scope>NUCLEOTIDE SEQUENCE [LARGE SCALE GENOMIC DNA]</scope>
    <source>
        <strain evidence="5 6">Ad2</strain>
    </source>
</reference>
<dbReference type="InterPro" id="IPR025158">
    <property type="entry name" value="Mg_chelat-rel_C"/>
</dbReference>
<evidence type="ECO:0000313" key="5">
    <source>
        <dbReference type="EMBL" id="KZL19489.1"/>
    </source>
</evidence>
<evidence type="ECO:0000259" key="4">
    <source>
        <dbReference type="SMART" id="SM00382"/>
    </source>
</evidence>
<dbReference type="NCBIfam" id="TIGR00368">
    <property type="entry name" value="YifB family Mg chelatase-like AAA ATPase"/>
    <property type="match status" value="1"/>
</dbReference>
<dbReference type="Proteomes" id="UP000076577">
    <property type="component" value="Unassembled WGS sequence"/>
</dbReference>
<dbReference type="SMART" id="SM00382">
    <property type="entry name" value="AAA"/>
    <property type="match status" value="1"/>
</dbReference>
<dbReference type="InterPro" id="IPR000523">
    <property type="entry name" value="Mg_chelatse_chII-like_cat_dom"/>
</dbReference>
<dbReference type="InterPro" id="IPR020568">
    <property type="entry name" value="Ribosomal_Su5_D2-typ_SF"/>
</dbReference>
<dbReference type="PATRIC" id="fig|989403.3.peg.1890"/>
<dbReference type="PANTHER" id="PTHR32039:SF7">
    <property type="entry name" value="COMPETENCE PROTEIN COMM"/>
    <property type="match status" value="1"/>
</dbReference>
<dbReference type="InterPro" id="IPR004482">
    <property type="entry name" value="Mg_chelat-rel"/>
</dbReference>
<dbReference type="Pfam" id="PF13541">
    <property type="entry name" value="ChlI"/>
    <property type="match status" value="1"/>
</dbReference>
<dbReference type="PRINTS" id="PR01657">
    <property type="entry name" value="MCMFAMILY"/>
</dbReference>
<sequence>MFSRISTVSFQGVDAANVDVQVQISSGSVHFTLVGLPDKAIAESKERVRSALIASGLALPAKRLTVNLAPADLPKEGSHYDLPIALGLLVAMGALPAEVVEDYLVLGELSLDGSISHVNGALPAAIAAVSQDKGLICPASCGSEAAWADENLKIVAAQSLVQLYRYFKGDITLSDPKPRSSPQAAPTLDLADIRGQETAKRALEIAAAGSHNLMMVGPPGSGKTLLASRLPSLLPPLSARELLEVSMVASISGELEDGALSNQRPFRAPHHSASMASLVGGGMKAKPGEVSLAHNGVLFLDELPEFDSPVLDSLRQPIENGVASIVRANYRVTYPSKVQVVAAMNPCRCGYAGEPGHTCRRGDKCASSYQARVSGPFLDRMDLQVHVPAVSVKDLISPQPSESSSIVAQRVARARATQLSRFTSMGLDITVNAHANARIIEQIVALDNESKALIERASTQFGLSARGYHRVLKLSRTIADMDGSEAVQRIHLAEALSFKRSSATLAAA</sequence>
<accession>A0A165Z3Y4</accession>
<evidence type="ECO:0000256" key="2">
    <source>
        <dbReference type="ARBA" id="ARBA00022741"/>
    </source>
</evidence>
<evidence type="ECO:0000313" key="6">
    <source>
        <dbReference type="Proteomes" id="UP000076577"/>
    </source>
</evidence>
<dbReference type="STRING" id="989403.SAMN05421798_102328"/>
<dbReference type="InterPro" id="IPR045006">
    <property type="entry name" value="CHLI-like"/>
</dbReference>
<comment type="similarity">
    <text evidence="1">Belongs to the Mg-chelatase subunits D/I family. ComM subfamily.</text>
</comment>
<keyword evidence="6" id="KW-1185">Reference proteome</keyword>
<proteinExistence type="inferred from homology"/>
<dbReference type="InterPro" id="IPR027417">
    <property type="entry name" value="P-loop_NTPase"/>
</dbReference>
<organism evidence="5 6">
    <name type="scientific">Pseudovibrio axinellae</name>
    <dbReference type="NCBI Taxonomy" id="989403"/>
    <lineage>
        <taxon>Bacteria</taxon>
        <taxon>Pseudomonadati</taxon>
        <taxon>Pseudomonadota</taxon>
        <taxon>Alphaproteobacteria</taxon>
        <taxon>Hyphomicrobiales</taxon>
        <taxon>Stappiaceae</taxon>
        <taxon>Pseudovibrio</taxon>
    </lineage>
</organism>
<keyword evidence="3" id="KW-0067">ATP-binding</keyword>
<gene>
    <name evidence="5" type="primary">comM</name>
    <name evidence="5" type="ORF">PsAD2_01767</name>
</gene>
<dbReference type="InterPro" id="IPR003593">
    <property type="entry name" value="AAA+_ATPase"/>
</dbReference>
<evidence type="ECO:0000256" key="1">
    <source>
        <dbReference type="ARBA" id="ARBA00006354"/>
    </source>
</evidence>
<dbReference type="EMBL" id="LMCB01000013">
    <property type="protein sequence ID" value="KZL19489.1"/>
    <property type="molecule type" value="Genomic_DNA"/>
</dbReference>
<dbReference type="AlphaFoldDB" id="A0A165Z3Y4"/>
<dbReference type="InterPro" id="IPR014721">
    <property type="entry name" value="Ribsml_uS5_D2-typ_fold_subgr"/>
</dbReference>
<dbReference type="SUPFAM" id="SSF54211">
    <property type="entry name" value="Ribosomal protein S5 domain 2-like"/>
    <property type="match status" value="1"/>
</dbReference>
<dbReference type="GO" id="GO:0003677">
    <property type="term" value="F:DNA binding"/>
    <property type="evidence" value="ECO:0007669"/>
    <property type="project" value="InterPro"/>
</dbReference>
<evidence type="ECO:0000256" key="3">
    <source>
        <dbReference type="ARBA" id="ARBA00022840"/>
    </source>
</evidence>
<dbReference type="CDD" id="cd00009">
    <property type="entry name" value="AAA"/>
    <property type="match status" value="1"/>
</dbReference>
<protein>
    <submittedName>
        <fullName evidence="5">Competence protein ComM</fullName>
    </submittedName>
</protein>
<dbReference type="OrthoDB" id="9813147at2"/>
<dbReference type="GO" id="GO:0005524">
    <property type="term" value="F:ATP binding"/>
    <property type="evidence" value="ECO:0007669"/>
    <property type="project" value="UniProtKB-KW"/>
</dbReference>
<dbReference type="SUPFAM" id="SSF52540">
    <property type="entry name" value="P-loop containing nucleoside triphosphate hydrolases"/>
    <property type="match status" value="1"/>
</dbReference>
<dbReference type="Pfam" id="PF13335">
    <property type="entry name" value="Mg_chelatase_C"/>
    <property type="match status" value="1"/>
</dbReference>
<dbReference type="PANTHER" id="PTHR32039">
    <property type="entry name" value="MAGNESIUM-CHELATASE SUBUNIT CHLI"/>
    <property type="match status" value="1"/>
</dbReference>
<dbReference type="RefSeq" id="WP_068004949.1">
    <property type="nucleotide sequence ID" value="NZ_FOFM01000002.1"/>
</dbReference>
<name>A0A165Z3Y4_9HYPH</name>
<feature type="domain" description="AAA+ ATPase" evidence="4">
    <location>
        <begin position="209"/>
        <end position="391"/>
    </location>
</feature>
<dbReference type="Gene3D" id="3.40.50.300">
    <property type="entry name" value="P-loop containing nucleotide triphosphate hydrolases"/>
    <property type="match status" value="1"/>
</dbReference>
<keyword evidence="2" id="KW-0547">Nucleotide-binding</keyword>
<dbReference type="Pfam" id="PF01078">
    <property type="entry name" value="Mg_chelatase"/>
    <property type="match status" value="1"/>
</dbReference>